<dbReference type="Proteomes" id="UP000092321">
    <property type="component" value="Unassembled WGS sequence"/>
</dbReference>
<dbReference type="EMBL" id="LXPE01000013">
    <property type="protein sequence ID" value="OBA26840.1"/>
    <property type="molecule type" value="Genomic_DNA"/>
</dbReference>
<evidence type="ECO:0000313" key="2">
    <source>
        <dbReference type="Proteomes" id="UP000092321"/>
    </source>
</evidence>
<gene>
    <name evidence="1" type="ORF">HANVADRAFT_2481</name>
</gene>
<protein>
    <submittedName>
        <fullName evidence="1">Uncharacterized protein</fullName>
    </submittedName>
</protein>
<proteinExistence type="predicted"/>
<organism evidence="1 2">
    <name type="scientific">Hanseniaspora valbyensis NRRL Y-1626</name>
    <dbReference type="NCBI Taxonomy" id="766949"/>
    <lineage>
        <taxon>Eukaryota</taxon>
        <taxon>Fungi</taxon>
        <taxon>Dikarya</taxon>
        <taxon>Ascomycota</taxon>
        <taxon>Saccharomycotina</taxon>
        <taxon>Saccharomycetes</taxon>
        <taxon>Saccharomycodales</taxon>
        <taxon>Saccharomycodaceae</taxon>
        <taxon>Hanseniaspora</taxon>
    </lineage>
</organism>
<comment type="caution">
    <text evidence="1">The sequence shown here is derived from an EMBL/GenBank/DDBJ whole genome shotgun (WGS) entry which is preliminary data.</text>
</comment>
<name>A0A1B7TDQ0_9ASCO</name>
<accession>A0A1B7TDQ0</accession>
<reference evidence="2" key="1">
    <citation type="journal article" date="2016" name="Proc. Natl. Acad. Sci. U.S.A.">
        <title>Comparative genomics of biotechnologically important yeasts.</title>
        <authorList>
            <person name="Riley R."/>
            <person name="Haridas S."/>
            <person name="Wolfe K.H."/>
            <person name="Lopes M.R."/>
            <person name="Hittinger C.T."/>
            <person name="Goeker M."/>
            <person name="Salamov A.A."/>
            <person name="Wisecaver J.H."/>
            <person name="Long T.M."/>
            <person name="Calvey C.H."/>
            <person name="Aerts A.L."/>
            <person name="Barry K.W."/>
            <person name="Choi C."/>
            <person name="Clum A."/>
            <person name="Coughlan A.Y."/>
            <person name="Deshpande S."/>
            <person name="Douglass A.P."/>
            <person name="Hanson S.J."/>
            <person name="Klenk H.-P."/>
            <person name="LaButti K.M."/>
            <person name="Lapidus A."/>
            <person name="Lindquist E.A."/>
            <person name="Lipzen A.M."/>
            <person name="Meier-Kolthoff J.P."/>
            <person name="Ohm R.A."/>
            <person name="Otillar R.P."/>
            <person name="Pangilinan J.L."/>
            <person name="Peng Y."/>
            <person name="Rokas A."/>
            <person name="Rosa C.A."/>
            <person name="Scheuner C."/>
            <person name="Sibirny A.A."/>
            <person name="Slot J.C."/>
            <person name="Stielow J.B."/>
            <person name="Sun H."/>
            <person name="Kurtzman C.P."/>
            <person name="Blackwell M."/>
            <person name="Grigoriev I.V."/>
            <person name="Jeffries T.W."/>
        </authorList>
    </citation>
    <scope>NUCLEOTIDE SEQUENCE [LARGE SCALE GENOMIC DNA]</scope>
    <source>
        <strain evidence="2">NRRL Y-1626</strain>
    </source>
</reference>
<evidence type="ECO:0000313" key="1">
    <source>
        <dbReference type="EMBL" id="OBA26840.1"/>
    </source>
</evidence>
<dbReference type="AlphaFoldDB" id="A0A1B7TDQ0"/>
<dbReference type="Gene3D" id="1.10.357.100">
    <property type="entry name" value="Dsl1p vesicle tethering complex, Tip20p subunit, domain C"/>
    <property type="match status" value="1"/>
</dbReference>
<dbReference type="OrthoDB" id="2189254at2759"/>
<dbReference type="InterPro" id="IPR042043">
    <property type="entry name" value="Tip20p_domC"/>
</dbReference>
<keyword evidence="2" id="KW-1185">Reference proteome</keyword>
<sequence>MSVLFENYDLNTAPPVLSFEEFKANLLSRLKELDYKNESDVFKFLSASLESGNKLSMMMEEYKDILLNEIRWDNKNNCTYDISFRSKNLNEQLYNISVIYNKFSPTKNNVRFFNFECLLNNFKIKFIYHFNNNNNKFDMDIMTSFIKSYIEENIFNGIRIVLEGNIDLTFEEAVNHFIMEINKILKKKLQNNIKNNNDLIMKIFKFNNFLNQEYGVNCKLYDIIAKQQIQDWIKFEIQLISQYYSKNFNKTQFQLNDGANLNKYLHNLFDYFKPFLVLEVDLDTRYILQFKIMIFQKIILQILQFYRSGIDVNNKSQDNILLPGSLLQRNSNVKDSNGVLMGYSYLNFQKNIILIYDNLLKLSKNQIIIMINSNFNELINEDNEGMHSLLEGEIIEYKKLIVKNFNNMVIPFIKKTSRDNLSEYINLNWYSIVNKQMYDHQVWLNFIESNSNLLKICKNILVDDDTDRPKNSSLDLLLQSQFDKLQIVNDSLIIKSITNNILLAYKLTIDQEIVINILLKDISTLNVQPKTLVEWVKFQDYTRLVNLLIYKEMNQDLLNFDKSGESIFQFQKIYQLESLTVQEIQKVWQIFI</sequence>